<protein>
    <submittedName>
        <fullName evidence="3">Uncharacterized protein</fullName>
    </submittedName>
</protein>
<feature type="transmembrane region" description="Helical" evidence="2">
    <location>
        <begin position="170"/>
        <end position="193"/>
    </location>
</feature>
<evidence type="ECO:0000313" key="3">
    <source>
        <dbReference type="EMBL" id="QNN48407.1"/>
    </source>
</evidence>
<evidence type="ECO:0000313" key="4">
    <source>
        <dbReference type="Proteomes" id="UP000515976"/>
    </source>
</evidence>
<keyword evidence="2" id="KW-0812">Transmembrane</keyword>
<sequence length="228" mass="23579">MLRIVIRVLGAVVAVVGIALVVLGGWFAARLGGTGTAEFTTRPAAGVPVTVSPDVLNRVDVDVTVTATPSDGGTVWVALANPSDAEAVLGDARHVDVTGVDVRDGALTTRVLGSGTSPALRAADLWRVQDDGTEPVALTVEQADAPETLVVTATTGSVESLTLTFVDKRWFVEAVVAVLVGLFLLAAGVIALWPRRRTRTPDGTPGPPHTEPEASAPARHLTGKESAR</sequence>
<dbReference type="Proteomes" id="UP000515976">
    <property type="component" value="Chromosome"/>
</dbReference>
<keyword evidence="2" id="KW-1133">Transmembrane helix</keyword>
<gene>
    <name evidence="3" type="ORF">H9L10_08600</name>
</gene>
<reference evidence="3 4" key="1">
    <citation type="submission" date="2020-08" db="EMBL/GenBank/DDBJ databases">
        <title>Genome sequence of Phycicoccus endophyticus JCM 31784T.</title>
        <authorList>
            <person name="Hyun D.-W."/>
            <person name="Bae J.-W."/>
        </authorList>
    </citation>
    <scope>NUCLEOTIDE SEQUENCE [LARGE SCALE GENOMIC DNA]</scope>
    <source>
        <strain evidence="3 4">JCM 31784</strain>
    </source>
</reference>
<dbReference type="EMBL" id="CP060712">
    <property type="protein sequence ID" value="QNN48407.1"/>
    <property type="molecule type" value="Genomic_DNA"/>
</dbReference>
<dbReference type="KEGG" id="pei:H9L10_08600"/>
<proteinExistence type="predicted"/>
<dbReference type="RefSeq" id="WP_166100777.1">
    <property type="nucleotide sequence ID" value="NZ_BMMY01000007.1"/>
</dbReference>
<evidence type="ECO:0000256" key="2">
    <source>
        <dbReference type="SAM" id="Phobius"/>
    </source>
</evidence>
<name>A0A7G9QYI2_9MICO</name>
<dbReference type="AlphaFoldDB" id="A0A7G9QYI2"/>
<feature type="transmembrane region" description="Helical" evidence="2">
    <location>
        <begin position="7"/>
        <end position="29"/>
    </location>
</feature>
<accession>A0A7G9QYI2</accession>
<organism evidence="3 4">
    <name type="scientific">Phycicoccus endophyticus</name>
    <dbReference type="NCBI Taxonomy" id="1690220"/>
    <lineage>
        <taxon>Bacteria</taxon>
        <taxon>Bacillati</taxon>
        <taxon>Actinomycetota</taxon>
        <taxon>Actinomycetes</taxon>
        <taxon>Micrococcales</taxon>
        <taxon>Intrasporangiaceae</taxon>
        <taxon>Phycicoccus</taxon>
    </lineage>
</organism>
<keyword evidence="4" id="KW-1185">Reference proteome</keyword>
<keyword evidence="2" id="KW-0472">Membrane</keyword>
<feature type="region of interest" description="Disordered" evidence="1">
    <location>
        <begin position="197"/>
        <end position="228"/>
    </location>
</feature>
<evidence type="ECO:0000256" key="1">
    <source>
        <dbReference type="SAM" id="MobiDB-lite"/>
    </source>
</evidence>